<dbReference type="Pfam" id="PF12348">
    <property type="entry name" value="CLASP_N"/>
    <property type="match status" value="1"/>
</dbReference>
<sequence length="348" mass="38918">MCSELGESVMQLFLECRMAMDLWDLISTTCKMMSETAIRDHLLSKSEKISESSSNIIFAKPYIEHSNEPAVCVDETAHREVEVMIAEVEYIESEKLDDIEDVEKSVKMLIPGLESIDWIMLCETLNNVRRFSIYHKEALEDKLDTVISLLVKSLKNPRSAVCKTAIMTSADIFKAFGDQIVDFLDPLLVQLLLKSSQDKRFVCDAAEKALVALTSWVSGVLLLPKLQPYLKHRNPRIRAKASMCFSRSVSRLGVDEIKAYGLDKFIQIAASQLSDQLPESREAARALLLQLHTAYENSPVLAPEPDSPSEEPPLYSWVQFCESNLSKLSAQAVLRVTSVAREGVVAGS</sequence>
<gene>
    <name evidence="2" type="ORF">SSX86_008132</name>
</gene>
<dbReference type="InterPro" id="IPR016024">
    <property type="entry name" value="ARM-type_fold"/>
</dbReference>
<name>A0AAP0DEX1_9ASTR</name>
<dbReference type="GO" id="GO:0008017">
    <property type="term" value="F:microtubule binding"/>
    <property type="evidence" value="ECO:0007669"/>
    <property type="project" value="TreeGrafter"/>
</dbReference>
<dbReference type="Proteomes" id="UP001408789">
    <property type="component" value="Unassembled WGS sequence"/>
</dbReference>
<dbReference type="InterPro" id="IPR034085">
    <property type="entry name" value="TOG"/>
</dbReference>
<dbReference type="InterPro" id="IPR011989">
    <property type="entry name" value="ARM-like"/>
</dbReference>
<protein>
    <recommendedName>
        <fullName evidence="1">TOG domain-containing protein</fullName>
    </recommendedName>
</protein>
<evidence type="ECO:0000259" key="1">
    <source>
        <dbReference type="SMART" id="SM01349"/>
    </source>
</evidence>
<keyword evidence="3" id="KW-1185">Reference proteome</keyword>
<dbReference type="SUPFAM" id="SSF48371">
    <property type="entry name" value="ARM repeat"/>
    <property type="match status" value="1"/>
</dbReference>
<dbReference type="PANTHER" id="PTHR21567">
    <property type="entry name" value="CLASP"/>
    <property type="match status" value="1"/>
</dbReference>
<reference evidence="2 3" key="1">
    <citation type="submission" date="2024-04" db="EMBL/GenBank/DDBJ databases">
        <title>The reference genome of an endangered Asteraceae, Deinandra increscens subsp. villosa, native to the Central Coast of California.</title>
        <authorList>
            <person name="Guilliams M."/>
            <person name="Hasenstab-Lehman K."/>
            <person name="Meyer R."/>
            <person name="Mcevoy S."/>
        </authorList>
    </citation>
    <scope>NUCLEOTIDE SEQUENCE [LARGE SCALE GENOMIC DNA]</scope>
    <source>
        <tissue evidence="2">Leaf</tissue>
    </source>
</reference>
<evidence type="ECO:0000313" key="3">
    <source>
        <dbReference type="Proteomes" id="UP001408789"/>
    </source>
</evidence>
<accession>A0AAP0DEX1</accession>
<dbReference type="EMBL" id="JBCNJP010000010">
    <property type="protein sequence ID" value="KAK9071703.1"/>
    <property type="molecule type" value="Genomic_DNA"/>
</dbReference>
<proteinExistence type="predicted"/>
<dbReference type="Gene3D" id="1.25.10.10">
    <property type="entry name" value="Leucine-rich Repeat Variant"/>
    <property type="match status" value="1"/>
</dbReference>
<dbReference type="GO" id="GO:0000226">
    <property type="term" value="P:microtubule cytoskeleton organization"/>
    <property type="evidence" value="ECO:0007669"/>
    <property type="project" value="TreeGrafter"/>
</dbReference>
<dbReference type="PANTHER" id="PTHR21567:SF62">
    <property type="entry name" value="ARM REPEAT SUPERFAMILY PROTEIN"/>
    <property type="match status" value="1"/>
</dbReference>
<dbReference type="GO" id="GO:0005881">
    <property type="term" value="C:cytoplasmic microtubule"/>
    <property type="evidence" value="ECO:0007669"/>
    <property type="project" value="TreeGrafter"/>
</dbReference>
<organism evidence="2 3">
    <name type="scientific">Deinandra increscens subsp. villosa</name>
    <dbReference type="NCBI Taxonomy" id="3103831"/>
    <lineage>
        <taxon>Eukaryota</taxon>
        <taxon>Viridiplantae</taxon>
        <taxon>Streptophyta</taxon>
        <taxon>Embryophyta</taxon>
        <taxon>Tracheophyta</taxon>
        <taxon>Spermatophyta</taxon>
        <taxon>Magnoliopsida</taxon>
        <taxon>eudicotyledons</taxon>
        <taxon>Gunneridae</taxon>
        <taxon>Pentapetalae</taxon>
        <taxon>asterids</taxon>
        <taxon>campanulids</taxon>
        <taxon>Asterales</taxon>
        <taxon>Asteraceae</taxon>
        <taxon>Asteroideae</taxon>
        <taxon>Heliantheae alliance</taxon>
        <taxon>Madieae</taxon>
        <taxon>Madiinae</taxon>
        <taxon>Deinandra</taxon>
    </lineage>
</organism>
<dbReference type="SMART" id="SM01349">
    <property type="entry name" value="TOG"/>
    <property type="match status" value="1"/>
</dbReference>
<evidence type="ECO:0000313" key="2">
    <source>
        <dbReference type="EMBL" id="KAK9071703.1"/>
    </source>
</evidence>
<dbReference type="InterPro" id="IPR024395">
    <property type="entry name" value="CLASP_N_dom"/>
</dbReference>
<feature type="domain" description="TOG" evidence="1">
    <location>
        <begin position="89"/>
        <end position="324"/>
    </location>
</feature>
<dbReference type="AlphaFoldDB" id="A0AAP0DEX1"/>
<comment type="caution">
    <text evidence="2">The sequence shown here is derived from an EMBL/GenBank/DDBJ whole genome shotgun (WGS) entry which is preliminary data.</text>
</comment>